<evidence type="ECO:0000256" key="4">
    <source>
        <dbReference type="SAM" id="SignalP"/>
    </source>
</evidence>
<gene>
    <name evidence="6" type="ORF">APLA_LOCUS8171</name>
</gene>
<dbReference type="InterPro" id="IPR011990">
    <property type="entry name" value="TPR-like_helical_dom_sf"/>
</dbReference>
<dbReference type="Proteomes" id="UP000494106">
    <property type="component" value="Unassembled WGS sequence"/>
</dbReference>
<dbReference type="GO" id="GO:0005783">
    <property type="term" value="C:endoplasmic reticulum"/>
    <property type="evidence" value="ECO:0007669"/>
    <property type="project" value="TreeGrafter"/>
</dbReference>
<feature type="chain" id="PRO_5035775438" description="Leprecan-like alpha-helical domain-containing protein" evidence="4">
    <location>
        <begin position="21"/>
        <end position="363"/>
    </location>
</feature>
<proteinExistence type="inferred from homology"/>
<dbReference type="GO" id="GO:0005518">
    <property type="term" value="F:collagen binding"/>
    <property type="evidence" value="ECO:0007669"/>
    <property type="project" value="TreeGrafter"/>
</dbReference>
<comment type="caution">
    <text evidence="6">The sequence shown here is derived from an EMBL/GenBank/DDBJ whole genome shotgun (WGS) entry which is preliminary data.</text>
</comment>
<protein>
    <recommendedName>
        <fullName evidence="5">Leprecan-like alpha-helical domain-containing protein</fullName>
    </recommendedName>
</protein>
<evidence type="ECO:0000313" key="6">
    <source>
        <dbReference type="EMBL" id="CAB3240014.1"/>
    </source>
</evidence>
<dbReference type="AlphaFoldDB" id="A0A8S1A081"/>
<dbReference type="Pfam" id="PF23557">
    <property type="entry name" value="TPR_leprecan"/>
    <property type="match status" value="1"/>
</dbReference>
<evidence type="ECO:0000256" key="3">
    <source>
        <dbReference type="ARBA" id="ARBA00023180"/>
    </source>
</evidence>
<reference evidence="6 7" key="1">
    <citation type="submission" date="2020-04" db="EMBL/GenBank/DDBJ databases">
        <authorList>
            <person name="Wallbank WR R."/>
            <person name="Pardo Diaz C."/>
            <person name="Kozak K."/>
            <person name="Martin S."/>
            <person name="Jiggins C."/>
            <person name="Moest M."/>
            <person name="Warren A I."/>
            <person name="Byers J.R.P. K."/>
            <person name="Montejo-Kovacevich G."/>
            <person name="Yen C E."/>
        </authorList>
    </citation>
    <scope>NUCLEOTIDE SEQUENCE [LARGE SCALE GENOMIC DNA]</scope>
</reference>
<evidence type="ECO:0000256" key="1">
    <source>
        <dbReference type="ARBA" id="ARBA00006487"/>
    </source>
</evidence>
<evidence type="ECO:0000256" key="2">
    <source>
        <dbReference type="ARBA" id="ARBA00022729"/>
    </source>
</evidence>
<dbReference type="PANTHER" id="PTHR13986:SF8">
    <property type="entry name" value="PROLYL 3-HYDROXYLASE 1-LIKE PROTEIN"/>
    <property type="match status" value="1"/>
</dbReference>
<keyword evidence="3" id="KW-0325">Glycoprotein</keyword>
<feature type="signal peptide" evidence="4">
    <location>
        <begin position="1"/>
        <end position="20"/>
    </location>
</feature>
<keyword evidence="7" id="KW-1185">Reference proteome</keyword>
<dbReference type="EMBL" id="CADEBC010000503">
    <property type="protein sequence ID" value="CAB3240014.1"/>
    <property type="molecule type" value="Genomic_DNA"/>
</dbReference>
<organism evidence="6 7">
    <name type="scientific">Arctia plantaginis</name>
    <name type="common">Wood tiger moth</name>
    <name type="synonym">Phalaena plantaginis</name>
    <dbReference type="NCBI Taxonomy" id="874455"/>
    <lineage>
        <taxon>Eukaryota</taxon>
        <taxon>Metazoa</taxon>
        <taxon>Ecdysozoa</taxon>
        <taxon>Arthropoda</taxon>
        <taxon>Hexapoda</taxon>
        <taxon>Insecta</taxon>
        <taxon>Pterygota</taxon>
        <taxon>Neoptera</taxon>
        <taxon>Endopterygota</taxon>
        <taxon>Lepidoptera</taxon>
        <taxon>Glossata</taxon>
        <taxon>Ditrysia</taxon>
        <taxon>Noctuoidea</taxon>
        <taxon>Erebidae</taxon>
        <taxon>Arctiinae</taxon>
        <taxon>Arctia</taxon>
    </lineage>
</organism>
<accession>A0A8S1A081</accession>
<evidence type="ECO:0000313" key="7">
    <source>
        <dbReference type="Proteomes" id="UP000494106"/>
    </source>
</evidence>
<evidence type="ECO:0000259" key="5">
    <source>
        <dbReference type="Pfam" id="PF23557"/>
    </source>
</evidence>
<feature type="domain" description="Leprecan-like alpha-helical" evidence="5">
    <location>
        <begin position="26"/>
        <end position="321"/>
    </location>
</feature>
<keyword evidence="2 4" id="KW-0732">Signal</keyword>
<dbReference type="SUPFAM" id="SSF48452">
    <property type="entry name" value="TPR-like"/>
    <property type="match status" value="1"/>
</dbReference>
<dbReference type="InterPro" id="IPR052284">
    <property type="entry name" value="Collagen_mod_leprecan"/>
</dbReference>
<dbReference type="GO" id="GO:0030199">
    <property type="term" value="P:collagen fibril organization"/>
    <property type="evidence" value="ECO:0007669"/>
    <property type="project" value="TreeGrafter"/>
</dbReference>
<comment type="similarity">
    <text evidence="1">Belongs to the leprecan family.</text>
</comment>
<sequence length="363" mass="42857">MNYFKSILLLWVLIIKYNLCLTPISLDKTYEKGVKAYTDERWSRCIEKFEESLHLYKLLKSVVMNCRLKCASKVYESYVKQDIEDLKIYETYFNRRNCINQCQDIGFRAINLKSIPEEYVLSKMHARKPYEYLHMCYFQMHMFQKAASAAYTYFLAHPDDNVMKGNIQYYLDQPEVDTTEVMDLEGDDYVILYNLGINSYFKKNWAETVASMEEAIKNYIASENQCRVECEHQPGQEWSSEFVITLSNNMASLLHCHQLCQDKLSLLKYHSGVEFLTDILNHLQMSYYHLEKLEDAVEAVKTYLILKPDDEDMLANEKFYGDLVEKKIESQRSDVTGYFARDKYEKELLNLFHKDSKHNVNAA</sequence>
<name>A0A8S1A081_ARCPL</name>
<dbReference type="Gene3D" id="1.25.40.10">
    <property type="entry name" value="Tetratricopeptide repeat domain"/>
    <property type="match status" value="2"/>
</dbReference>
<dbReference type="InterPro" id="IPR056585">
    <property type="entry name" value="Leprecan_dom"/>
</dbReference>
<dbReference type="OrthoDB" id="8517835at2759"/>
<dbReference type="PANTHER" id="PTHR13986">
    <property type="entry name" value="PROTEIN LYSINE HYDROXYLATION COMPLEX COMPONENT"/>
    <property type="match status" value="1"/>
</dbReference>